<keyword evidence="8" id="KW-0445">Lipid transport</keyword>
<dbReference type="PROSITE" id="PS51847">
    <property type="entry name" value="SMP"/>
    <property type="match status" value="1"/>
</dbReference>
<evidence type="ECO:0000259" key="14">
    <source>
        <dbReference type="PROSITE" id="PS51847"/>
    </source>
</evidence>
<dbReference type="GO" id="GO:0005789">
    <property type="term" value="C:endoplasmic reticulum membrane"/>
    <property type="evidence" value="ECO:0007669"/>
    <property type="project" value="UniProtKB-SubCell"/>
</dbReference>
<dbReference type="GeneID" id="30982311"/>
<dbReference type="CDD" id="cd04045">
    <property type="entry name" value="C2C_Tricalbin-like"/>
    <property type="match status" value="1"/>
</dbReference>
<feature type="domain" description="C2" evidence="13">
    <location>
        <begin position="1002"/>
        <end position="1125"/>
    </location>
</feature>
<dbReference type="OrthoDB" id="1029639at2759"/>
<keyword evidence="4 12" id="KW-0812">Transmembrane</keyword>
<keyword evidence="2" id="KW-0813">Transport</keyword>
<evidence type="ECO:0000256" key="5">
    <source>
        <dbReference type="ARBA" id="ARBA00022737"/>
    </source>
</evidence>
<keyword evidence="10 12" id="KW-0472">Membrane</keyword>
<dbReference type="Pfam" id="PF24920">
    <property type="entry name" value="C2_TCB1"/>
    <property type="match status" value="1"/>
</dbReference>
<dbReference type="Pfam" id="PF25669">
    <property type="entry name" value="SMP_MUG190-like"/>
    <property type="match status" value="1"/>
</dbReference>
<dbReference type="GO" id="GO:0061817">
    <property type="term" value="P:endoplasmic reticulum-plasma membrane tethering"/>
    <property type="evidence" value="ECO:0007669"/>
    <property type="project" value="InterPro"/>
</dbReference>
<feature type="transmembrane region" description="Helical" evidence="12">
    <location>
        <begin position="294"/>
        <end position="318"/>
    </location>
</feature>
<evidence type="ECO:0000256" key="1">
    <source>
        <dbReference type="ARBA" id="ARBA00004586"/>
    </source>
</evidence>
<dbReference type="Proteomes" id="UP000094285">
    <property type="component" value="Unassembled WGS sequence"/>
</dbReference>
<name>A0A1E4SBL8_9ASCO</name>
<dbReference type="InterPro" id="IPR037756">
    <property type="entry name" value="C2D_Tricalbin"/>
</dbReference>
<dbReference type="STRING" id="984487.A0A1E4SBL8"/>
<dbReference type="CDD" id="cd04052">
    <property type="entry name" value="C2B_Tricalbin-like"/>
    <property type="match status" value="1"/>
</dbReference>
<dbReference type="PANTHER" id="PTHR46980:SF2">
    <property type="entry name" value="TRICALBIN-1-RELATED"/>
    <property type="match status" value="1"/>
</dbReference>
<dbReference type="PANTHER" id="PTHR46980">
    <property type="entry name" value="TRICALBIN-1-RELATED"/>
    <property type="match status" value="1"/>
</dbReference>
<evidence type="ECO:0000256" key="8">
    <source>
        <dbReference type="ARBA" id="ARBA00023055"/>
    </source>
</evidence>
<dbReference type="InterPro" id="IPR037765">
    <property type="entry name" value="C2B_Tricalbin"/>
</dbReference>
<feature type="compositionally biased region" description="Basic and acidic residues" evidence="11">
    <location>
        <begin position="825"/>
        <end position="838"/>
    </location>
</feature>
<dbReference type="InterPro" id="IPR017147">
    <property type="entry name" value="Tricalbin"/>
</dbReference>
<evidence type="ECO:0000256" key="7">
    <source>
        <dbReference type="ARBA" id="ARBA00022989"/>
    </source>
</evidence>
<evidence type="ECO:0000256" key="12">
    <source>
        <dbReference type="SAM" id="Phobius"/>
    </source>
</evidence>
<keyword evidence="6" id="KW-0256">Endoplasmic reticulum</keyword>
<feature type="transmembrane region" description="Helical" evidence="12">
    <location>
        <begin position="150"/>
        <end position="168"/>
    </location>
</feature>
<evidence type="ECO:0000256" key="3">
    <source>
        <dbReference type="ARBA" id="ARBA00022553"/>
    </source>
</evidence>
<sequence length="1209" mass="134709">MATAVKTTKGTNPNEVLQPPEQVQVEPHQEIDKRLETEEQKIDVNGVSVSPSLSTIDLTPSEDLDVSEFTVKPPAREAGEPTYRGWKEVGRWTPEDALTFDDELVDLLTKSTIFDKYLPSVAYGDWYHNAGYLIVGGLLSWLIGWFRFSMAPLFFVIVSFSLLYRSSVRKYRSVLREQAQREFSIKSIENDYETMDWLNTFLEKFWVFLEPSIAQIVCDQVNPILAASPAPAFVKSLWIDSFTAGTKPPRIDTVKTLHGTNDDIVVMDWGFSFTPSALTDTTTKQMKNKVNQKVVVKASLFGLTIPVAVSDVSVRGLARVRLRMMSSFPHVETVNVSLLEPPHIDFTSRVLGESIFNWEVLGFPGLYPFINEMIKKYVGAILFTPLSFQLNVQQLLAGNALDSSIGVLAVTVNNARRLKGFNGVGNTLDPYITIGFTNKVLAKSTIKKDTDEATWNETYYIPVVSLSEPLNLAVIDYNEYRKDRQVGSIQFDLECLLENDKQPNLSAPFIRNNKPVGELNFGLQFMPTIEPENQADGAVIPPPDLNTGIVRIEVIEARHLKSSDDKGASTYAEAYIGNEKVISTGVQKNTNNPGWGASHEHIIYNRAKSKVKVAVKDKSNKIIGRINLRLNELIDATQVEQTWFPLSKGGEVRITGSWKPVGLVDASGAGGYSPPIGTVRLSIDKADDLRNLEHIGKVDPYARVLVNGFQRSRTAAVESTLNPTWNEIHYFTVSSPNQKLTIDVMDVEAHSPDRTLGSFDVKLTEIISKNEKGEYVEYIDTEKRESKLIHKKGPKGTVTYSLSFYPTLPVKTLQDIKEEEEEKEEREKARKAKEKEKANSAPAGFKEDTKQEENVKGDDKTKKDQPEDDEDEEQDKSKLELSLDELMEYKSGVLIFEMIHGSVSRENSYLQVFFDNHGHCDYASEKLTRRDQKLGKTGDVIIKELEWSKAHFRLVKDKEANRLEKAIAETTIPTLQLLKNGYHEPTTIDLSGGGSFKLQCSWVPIIYESEIPPQDSINNSGNAKIEVVRAENLIAGDRNGKSDPYVELYLNTDKDYFFKSKKVKKTLDPVWNESTTVEVINKYDSFIKVVVYDWDMGPEQDDLLGYGSIKLSDVPTDGSEVELSTLIEGENGEDGGAAFFKVSFKPEFILNVRPGSGTHIGDAFGHVGHVGVGAGKGVVKGVGTVGKGLGGGVKALRKGLHLGGKDKDK</sequence>
<dbReference type="InterPro" id="IPR031468">
    <property type="entry name" value="SMP_LBD"/>
</dbReference>
<feature type="domain" description="SMP-LTD" evidence="14">
    <location>
        <begin position="191"/>
        <end position="393"/>
    </location>
</feature>
<evidence type="ECO:0000259" key="13">
    <source>
        <dbReference type="PROSITE" id="PS50004"/>
    </source>
</evidence>
<evidence type="ECO:0000256" key="9">
    <source>
        <dbReference type="ARBA" id="ARBA00023121"/>
    </source>
</evidence>
<dbReference type="PIRSF" id="PIRSF037232">
    <property type="entry name" value="Tricalbin"/>
    <property type="match status" value="1"/>
</dbReference>
<dbReference type="EMBL" id="KV453917">
    <property type="protein sequence ID" value="ODV76904.1"/>
    <property type="molecule type" value="Genomic_DNA"/>
</dbReference>
<feature type="region of interest" description="Disordered" evidence="11">
    <location>
        <begin position="1"/>
        <end position="27"/>
    </location>
</feature>
<dbReference type="InterPro" id="IPR052455">
    <property type="entry name" value="Tricalbin_domain"/>
</dbReference>
<reference evidence="16" key="1">
    <citation type="submission" date="2016-05" db="EMBL/GenBank/DDBJ databases">
        <title>Comparative genomics of biotechnologically important yeasts.</title>
        <authorList>
            <consortium name="DOE Joint Genome Institute"/>
            <person name="Riley R."/>
            <person name="Haridas S."/>
            <person name="Wolfe K.H."/>
            <person name="Lopes M.R."/>
            <person name="Hittinger C.T."/>
            <person name="Goker M."/>
            <person name="Salamov A."/>
            <person name="Wisecaver J."/>
            <person name="Long T.M."/>
            <person name="Aerts A.L."/>
            <person name="Barry K."/>
            <person name="Choi C."/>
            <person name="Clum A."/>
            <person name="Coughlan A.Y."/>
            <person name="Deshpande S."/>
            <person name="Douglass A.P."/>
            <person name="Hanson S.J."/>
            <person name="Klenk H.-P."/>
            <person name="Labutti K."/>
            <person name="Lapidus A."/>
            <person name="Lindquist E."/>
            <person name="Lipzen A."/>
            <person name="Meier-Kolthoff J.P."/>
            <person name="Ohm R.A."/>
            <person name="Otillar R.P."/>
            <person name="Pangilinan J."/>
            <person name="Peng Y."/>
            <person name="Rokas A."/>
            <person name="Rosa C.A."/>
            <person name="Scheuner C."/>
            <person name="Sibirny A.A."/>
            <person name="Slot J.C."/>
            <person name="Stielow J.B."/>
            <person name="Sun H."/>
            <person name="Kurtzman C.P."/>
            <person name="Blackwell M."/>
            <person name="Grigoriev I.V."/>
            <person name="Jeffries T.W."/>
        </authorList>
    </citation>
    <scope>NUCLEOTIDE SEQUENCE [LARGE SCALE GENOMIC DNA]</scope>
    <source>
        <strain evidence="16">NRRL Y-17324</strain>
    </source>
</reference>
<feature type="domain" description="C2" evidence="13">
    <location>
        <begin position="384"/>
        <end position="506"/>
    </location>
</feature>
<dbReference type="InterPro" id="IPR035892">
    <property type="entry name" value="C2_domain_sf"/>
</dbReference>
<gene>
    <name evidence="15" type="ORF">CANTADRAFT_27642</name>
</gene>
<dbReference type="InterPro" id="IPR056910">
    <property type="entry name" value="TCB1-3_C2"/>
</dbReference>
<dbReference type="CDD" id="cd04040">
    <property type="entry name" value="C2D_Tricalbin-like"/>
    <property type="match status" value="1"/>
</dbReference>
<evidence type="ECO:0000313" key="15">
    <source>
        <dbReference type="EMBL" id="ODV76904.1"/>
    </source>
</evidence>
<dbReference type="AlphaFoldDB" id="A0A1E4SBL8"/>
<dbReference type="GO" id="GO:0006869">
    <property type="term" value="P:lipid transport"/>
    <property type="evidence" value="ECO:0007669"/>
    <property type="project" value="UniProtKB-KW"/>
</dbReference>
<evidence type="ECO:0000256" key="2">
    <source>
        <dbReference type="ARBA" id="ARBA00022448"/>
    </source>
</evidence>
<dbReference type="Gene3D" id="2.60.40.150">
    <property type="entry name" value="C2 domain"/>
    <property type="match status" value="4"/>
</dbReference>
<keyword evidence="7 12" id="KW-1133">Transmembrane helix</keyword>
<accession>A0A1E4SBL8</accession>
<keyword evidence="3" id="KW-0597">Phosphoprotein</keyword>
<feature type="domain" description="C2" evidence="13">
    <location>
        <begin position="531"/>
        <end position="644"/>
    </location>
</feature>
<evidence type="ECO:0000256" key="11">
    <source>
        <dbReference type="SAM" id="MobiDB-lite"/>
    </source>
</evidence>
<evidence type="ECO:0000313" key="16">
    <source>
        <dbReference type="Proteomes" id="UP000094285"/>
    </source>
</evidence>
<dbReference type="PROSITE" id="PS50004">
    <property type="entry name" value="C2"/>
    <property type="match status" value="4"/>
</dbReference>
<dbReference type="SUPFAM" id="SSF49562">
    <property type="entry name" value="C2 domain (Calcium/lipid-binding domain, CaLB)"/>
    <property type="match status" value="4"/>
</dbReference>
<dbReference type="InterPro" id="IPR037761">
    <property type="entry name" value="C2A_Tricalbin"/>
</dbReference>
<dbReference type="InterPro" id="IPR037762">
    <property type="entry name" value="C2C_Tricalbin"/>
</dbReference>
<dbReference type="GO" id="GO:0008289">
    <property type="term" value="F:lipid binding"/>
    <property type="evidence" value="ECO:0007669"/>
    <property type="project" value="UniProtKB-KW"/>
</dbReference>
<keyword evidence="9" id="KW-0446">Lipid-binding</keyword>
<keyword evidence="5" id="KW-0677">Repeat</keyword>
<keyword evidence="16" id="KW-1185">Reference proteome</keyword>
<evidence type="ECO:0000256" key="6">
    <source>
        <dbReference type="ARBA" id="ARBA00022824"/>
    </source>
</evidence>
<dbReference type="PRINTS" id="PR00360">
    <property type="entry name" value="C2DOMAIN"/>
</dbReference>
<feature type="region of interest" description="Disordered" evidence="11">
    <location>
        <begin position="815"/>
        <end position="880"/>
    </location>
</feature>
<feature type="domain" description="C2" evidence="13">
    <location>
        <begin position="660"/>
        <end position="776"/>
    </location>
</feature>
<evidence type="ECO:0000256" key="4">
    <source>
        <dbReference type="ARBA" id="ARBA00022692"/>
    </source>
</evidence>
<dbReference type="CDD" id="cd04044">
    <property type="entry name" value="C2A_Tricalbin-like"/>
    <property type="match status" value="1"/>
</dbReference>
<dbReference type="CDD" id="cd21678">
    <property type="entry name" value="SMP_TCB"/>
    <property type="match status" value="1"/>
</dbReference>
<feature type="compositionally biased region" description="Low complexity" evidence="11">
    <location>
        <begin position="13"/>
        <end position="26"/>
    </location>
</feature>
<feature type="compositionally biased region" description="Polar residues" evidence="11">
    <location>
        <begin position="1"/>
        <end position="12"/>
    </location>
</feature>
<feature type="compositionally biased region" description="Basic and acidic residues" evidence="11">
    <location>
        <begin position="845"/>
        <end position="865"/>
    </location>
</feature>
<dbReference type="SMART" id="SM00239">
    <property type="entry name" value="C2"/>
    <property type="match status" value="4"/>
</dbReference>
<proteinExistence type="predicted"/>
<dbReference type="Pfam" id="PF00168">
    <property type="entry name" value="C2"/>
    <property type="match status" value="4"/>
</dbReference>
<evidence type="ECO:0000256" key="10">
    <source>
        <dbReference type="ARBA" id="ARBA00023136"/>
    </source>
</evidence>
<comment type="subcellular location">
    <subcellularLocation>
        <location evidence="1">Endoplasmic reticulum membrane</location>
    </subcellularLocation>
</comment>
<protein>
    <submittedName>
        <fullName evidence="15">Tricalbin</fullName>
    </submittedName>
</protein>
<dbReference type="RefSeq" id="XP_020062026.1">
    <property type="nucleotide sequence ID" value="XM_020208174.1"/>
</dbReference>
<organism evidence="15 16">
    <name type="scientific">Suhomyces tanzawaensis NRRL Y-17324</name>
    <dbReference type="NCBI Taxonomy" id="984487"/>
    <lineage>
        <taxon>Eukaryota</taxon>
        <taxon>Fungi</taxon>
        <taxon>Dikarya</taxon>
        <taxon>Ascomycota</taxon>
        <taxon>Saccharomycotina</taxon>
        <taxon>Pichiomycetes</taxon>
        <taxon>Debaryomycetaceae</taxon>
        <taxon>Suhomyces</taxon>
    </lineage>
</organism>
<dbReference type="InterPro" id="IPR000008">
    <property type="entry name" value="C2_dom"/>
</dbReference>
<dbReference type="GO" id="GO:0071944">
    <property type="term" value="C:cell periphery"/>
    <property type="evidence" value="ECO:0007669"/>
    <property type="project" value="UniProtKB-ARBA"/>
</dbReference>